<keyword evidence="1" id="KW-0472">Membrane</keyword>
<comment type="caution">
    <text evidence="3">The sequence shown here is derived from an EMBL/GenBank/DDBJ whole genome shotgun (WGS) entry which is preliminary data.</text>
</comment>
<dbReference type="FunFam" id="3.30.70.270:FF:000001">
    <property type="entry name" value="Diguanylate cyclase domain protein"/>
    <property type="match status" value="1"/>
</dbReference>
<feature type="transmembrane region" description="Helical" evidence="1">
    <location>
        <begin position="139"/>
        <end position="159"/>
    </location>
</feature>
<accession>A0A8J8B2D1</accession>
<dbReference type="Gene3D" id="3.30.70.270">
    <property type="match status" value="1"/>
</dbReference>
<feature type="domain" description="GGDEF" evidence="2">
    <location>
        <begin position="239"/>
        <end position="368"/>
    </location>
</feature>
<protein>
    <submittedName>
        <fullName evidence="3">GGDEF domain-containing protein</fullName>
    </submittedName>
</protein>
<feature type="transmembrane region" description="Helical" evidence="1">
    <location>
        <begin position="55"/>
        <end position="75"/>
    </location>
</feature>
<feature type="transmembrane region" description="Helical" evidence="1">
    <location>
        <begin position="114"/>
        <end position="132"/>
    </location>
</feature>
<sequence>MDAIRRAFLIIPREYRKEFFHELYKENLLRIILCSCLIIVIEFIIFVLNGDILRTKFVILAILAFNLLLLPFFIVMRKKINKIPDPLSRSILTVYLIGALLLGCAMSLMSQSYFATMNVYIITLFMISAFIYRPPLENLFIFFSTYLVFFLLIPMYQIYPEAVLILRTNAFIMNLLAWLLARMVYHNKLKSFQNLKLIEESNQMLREMAVRDSLTSLFNHASIYNMLRDEIEKSRVSKRKLCIIMLDVDDFKAVNDQYGHLIGDKVLKIMSGILMETCRTTDYVGRYGGEEFLIVLPNTGMKEACCLAERIRSNIEEADFENEIRITVSLGIDESVEGTSAEDMIRGADHKLYLAKCCGKNRVITDQLRMNL</sequence>
<dbReference type="Proteomes" id="UP000675664">
    <property type="component" value="Unassembled WGS sequence"/>
</dbReference>
<dbReference type="InterPro" id="IPR043128">
    <property type="entry name" value="Rev_trsase/Diguanyl_cyclase"/>
</dbReference>
<dbReference type="CDD" id="cd01949">
    <property type="entry name" value="GGDEF"/>
    <property type="match status" value="1"/>
</dbReference>
<organism evidence="3 4">
    <name type="scientific">Sinanaerobacter chloroacetimidivorans</name>
    <dbReference type="NCBI Taxonomy" id="2818044"/>
    <lineage>
        <taxon>Bacteria</taxon>
        <taxon>Bacillati</taxon>
        <taxon>Bacillota</taxon>
        <taxon>Clostridia</taxon>
        <taxon>Peptostreptococcales</taxon>
        <taxon>Anaerovoracaceae</taxon>
        <taxon>Sinanaerobacter</taxon>
    </lineage>
</organism>
<dbReference type="PROSITE" id="PS50887">
    <property type="entry name" value="GGDEF"/>
    <property type="match status" value="1"/>
</dbReference>
<dbReference type="InterPro" id="IPR050469">
    <property type="entry name" value="Diguanylate_Cyclase"/>
</dbReference>
<keyword evidence="1" id="KW-1133">Transmembrane helix</keyword>
<dbReference type="EMBL" id="JAGSND010000015">
    <property type="protein sequence ID" value="MBR0599678.1"/>
    <property type="molecule type" value="Genomic_DNA"/>
</dbReference>
<name>A0A8J8B2D1_9FIRM</name>
<dbReference type="InterPro" id="IPR029787">
    <property type="entry name" value="Nucleotide_cyclase"/>
</dbReference>
<dbReference type="RefSeq" id="WP_227019817.1">
    <property type="nucleotide sequence ID" value="NZ_JAGSND010000015.1"/>
</dbReference>
<keyword evidence="4" id="KW-1185">Reference proteome</keyword>
<evidence type="ECO:0000313" key="3">
    <source>
        <dbReference type="EMBL" id="MBR0599678.1"/>
    </source>
</evidence>
<evidence type="ECO:0000313" key="4">
    <source>
        <dbReference type="Proteomes" id="UP000675664"/>
    </source>
</evidence>
<dbReference type="GO" id="GO:0052621">
    <property type="term" value="F:diguanylate cyclase activity"/>
    <property type="evidence" value="ECO:0007669"/>
    <property type="project" value="TreeGrafter"/>
</dbReference>
<dbReference type="NCBIfam" id="TIGR00254">
    <property type="entry name" value="GGDEF"/>
    <property type="match status" value="1"/>
</dbReference>
<feature type="transmembrane region" description="Helical" evidence="1">
    <location>
        <begin position="87"/>
        <end position="108"/>
    </location>
</feature>
<feature type="transmembrane region" description="Helical" evidence="1">
    <location>
        <begin position="28"/>
        <end position="49"/>
    </location>
</feature>
<keyword evidence="1" id="KW-0812">Transmembrane</keyword>
<gene>
    <name evidence="3" type="ORF">KCX82_17465</name>
</gene>
<feature type="transmembrane region" description="Helical" evidence="1">
    <location>
        <begin position="165"/>
        <end position="185"/>
    </location>
</feature>
<reference evidence="3" key="2">
    <citation type="submission" date="2021-04" db="EMBL/GenBank/DDBJ databases">
        <authorList>
            <person name="Liu J."/>
        </authorList>
    </citation>
    <scope>NUCLEOTIDE SEQUENCE</scope>
    <source>
        <strain evidence="3">BAD-6</strain>
    </source>
</reference>
<dbReference type="Pfam" id="PF00990">
    <property type="entry name" value="GGDEF"/>
    <property type="match status" value="1"/>
</dbReference>
<dbReference type="AlphaFoldDB" id="A0A8J8B2D1"/>
<dbReference type="SMART" id="SM00267">
    <property type="entry name" value="GGDEF"/>
    <property type="match status" value="1"/>
</dbReference>
<dbReference type="InterPro" id="IPR000160">
    <property type="entry name" value="GGDEF_dom"/>
</dbReference>
<proteinExistence type="predicted"/>
<dbReference type="PANTHER" id="PTHR45138:SF9">
    <property type="entry name" value="DIGUANYLATE CYCLASE DGCM-RELATED"/>
    <property type="match status" value="1"/>
</dbReference>
<dbReference type="SUPFAM" id="SSF55073">
    <property type="entry name" value="Nucleotide cyclase"/>
    <property type="match status" value="1"/>
</dbReference>
<evidence type="ECO:0000256" key="1">
    <source>
        <dbReference type="SAM" id="Phobius"/>
    </source>
</evidence>
<evidence type="ECO:0000259" key="2">
    <source>
        <dbReference type="PROSITE" id="PS50887"/>
    </source>
</evidence>
<reference evidence="3" key="1">
    <citation type="submission" date="2021-04" db="EMBL/GenBank/DDBJ databases">
        <title>Sinoanaerobacter chloroacetimidivorans sp. nov., an obligate anaerobic bacterium isolated from anaerobic sludge.</title>
        <authorList>
            <person name="Bao Y."/>
        </authorList>
    </citation>
    <scope>NUCLEOTIDE SEQUENCE</scope>
    <source>
        <strain evidence="3">BAD-6</strain>
    </source>
</reference>
<dbReference type="PANTHER" id="PTHR45138">
    <property type="entry name" value="REGULATORY COMPONENTS OF SENSORY TRANSDUCTION SYSTEM"/>
    <property type="match status" value="1"/>
</dbReference>